<gene>
    <name evidence="2" type="ORF">SAMN04487928_101149</name>
</gene>
<dbReference type="SUPFAM" id="SSF53448">
    <property type="entry name" value="Nucleotide-diphospho-sugar transferases"/>
    <property type="match status" value="1"/>
</dbReference>
<dbReference type="InterPro" id="IPR001173">
    <property type="entry name" value="Glyco_trans_2-like"/>
</dbReference>
<evidence type="ECO:0000313" key="3">
    <source>
        <dbReference type="Proteomes" id="UP000182624"/>
    </source>
</evidence>
<reference evidence="3" key="1">
    <citation type="submission" date="2016-10" db="EMBL/GenBank/DDBJ databases">
        <authorList>
            <person name="Varghese N."/>
            <person name="Submissions S."/>
        </authorList>
    </citation>
    <scope>NUCLEOTIDE SEQUENCE [LARGE SCALE GENOMIC DNA]</scope>
    <source>
        <strain evidence="3">P18</strain>
    </source>
</reference>
<accession>A0A1I5PUM3</accession>
<evidence type="ECO:0000259" key="1">
    <source>
        <dbReference type="Pfam" id="PF00535"/>
    </source>
</evidence>
<evidence type="ECO:0000313" key="2">
    <source>
        <dbReference type="EMBL" id="SFP37679.1"/>
    </source>
</evidence>
<dbReference type="CDD" id="cd00761">
    <property type="entry name" value="Glyco_tranf_GTA_type"/>
    <property type="match status" value="1"/>
</dbReference>
<dbReference type="Gene3D" id="3.90.550.10">
    <property type="entry name" value="Spore Coat Polysaccharide Biosynthesis Protein SpsA, Chain A"/>
    <property type="match status" value="1"/>
</dbReference>
<organism evidence="2 3">
    <name type="scientific">Butyrivibrio proteoclasticus</name>
    <dbReference type="NCBI Taxonomy" id="43305"/>
    <lineage>
        <taxon>Bacteria</taxon>
        <taxon>Bacillati</taxon>
        <taxon>Bacillota</taxon>
        <taxon>Clostridia</taxon>
        <taxon>Lachnospirales</taxon>
        <taxon>Lachnospiraceae</taxon>
        <taxon>Butyrivibrio</taxon>
    </lineage>
</organism>
<dbReference type="GO" id="GO:0016740">
    <property type="term" value="F:transferase activity"/>
    <property type="evidence" value="ECO:0007669"/>
    <property type="project" value="UniProtKB-KW"/>
</dbReference>
<feature type="domain" description="Glycosyltransferase 2-like" evidence="1">
    <location>
        <begin position="19"/>
        <end position="126"/>
    </location>
</feature>
<sequence>METNKTSKKQYYKASDHTFVICAYGESRYIEECIKSLQSQSLKSNICMTTSTPNEFLKAISKKYGIELVVNKELEGNSNIASDWNFAVSCAKTPLVTIAHQDDVYKENYTLKILENANKARKPLIIFTDYGELRDGIEVVDNKLLNIKRIMLFPLRAKVLWHSIFVRRRILSIGSPICCPSVTYVPANLPKELFIPGYLGGIDWQAWERFSRLKGDFVFINEILMLHRIHVESATTSIIKGHQRSEEDYDMFCKFWPKWFARIIAHYYRKGESQNEL</sequence>
<proteinExistence type="predicted"/>
<protein>
    <submittedName>
        <fullName evidence="2">Glycosyltransferase involved in cell wall bisynthesis</fullName>
    </submittedName>
</protein>
<dbReference type="Pfam" id="PF00535">
    <property type="entry name" value="Glycos_transf_2"/>
    <property type="match status" value="1"/>
</dbReference>
<dbReference type="OrthoDB" id="5986178at2"/>
<dbReference type="RefSeq" id="WP_074882918.1">
    <property type="nucleotide sequence ID" value="NZ_FOXO01000001.1"/>
</dbReference>
<dbReference type="InterPro" id="IPR029044">
    <property type="entry name" value="Nucleotide-diphossugar_trans"/>
</dbReference>
<dbReference type="Proteomes" id="UP000182624">
    <property type="component" value="Unassembled WGS sequence"/>
</dbReference>
<name>A0A1I5PUM3_9FIRM</name>
<keyword evidence="3" id="KW-1185">Reference proteome</keyword>
<dbReference type="EMBL" id="FOXO01000001">
    <property type="protein sequence ID" value="SFP37679.1"/>
    <property type="molecule type" value="Genomic_DNA"/>
</dbReference>
<dbReference type="AlphaFoldDB" id="A0A1I5PUM3"/>
<keyword evidence="2" id="KW-0808">Transferase</keyword>